<dbReference type="AlphaFoldDB" id="A0A3P6V186"/>
<dbReference type="InterPro" id="IPR040325">
    <property type="entry name" value="RIMBP1/2/3"/>
</dbReference>
<dbReference type="PANTHER" id="PTHR14234">
    <property type="entry name" value="RIM BINDING PROTEIN-RELATED"/>
    <property type="match status" value="1"/>
</dbReference>
<dbReference type="Proteomes" id="UP000281553">
    <property type="component" value="Unassembled WGS sequence"/>
</dbReference>
<dbReference type="GO" id="GO:0045202">
    <property type="term" value="C:synapse"/>
    <property type="evidence" value="ECO:0007669"/>
    <property type="project" value="GOC"/>
</dbReference>
<dbReference type="GO" id="GO:0007274">
    <property type="term" value="P:neuromuscular synaptic transmission"/>
    <property type="evidence" value="ECO:0007669"/>
    <property type="project" value="TreeGrafter"/>
</dbReference>
<sequence>MVLVICEYPSKTGKNMFGTSRACAQMALLNKLGPEMTTTTELEEAIESLKLKLRESERHCTLESLRYEELLLDLESSQMRQRHNELGSLLLEKSTLQSNSTDKDTQRDLFDLIKPTKNIEVTCNTNTQGMDQDESAIDDLDEFPNNEEWIINRRVPAPRGIALEKQMVHSVIISWKAPEFTPSNQEEVTAYHVYADGQFRTSVGDHEKLRALVENIDASRVS</sequence>
<dbReference type="Gene3D" id="2.60.40.10">
    <property type="entry name" value="Immunoglobulins"/>
    <property type="match status" value="1"/>
</dbReference>
<dbReference type="EMBL" id="UYRU01043760">
    <property type="protein sequence ID" value="VDK83711.1"/>
    <property type="molecule type" value="Genomic_DNA"/>
</dbReference>
<gene>
    <name evidence="1" type="ORF">DILT_LOCUS3499</name>
</gene>
<evidence type="ECO:0000313" key="2">
    <source>
        <dbReference type="Proteomes" id="UP000281553"/>
    </source>
</evidence>
<name>A0A3P6V186_DIBLA</name>
<evidence type="ECO:0000313" key="1">
    <source>
        <dbReference type="EMBL" id="VDK83711.1"/>
    </source>
</evidence>
<proteinExistence type="predicted"/>
<accession>A0A3P6V186</accession>
<dbReference type="OrthoDB" id="4158657at2759"/>
<protein>
    <recommendedName>
        <fullName evidence="3">Fibronectin type-III domain-containing protein</fullName>
    </recommendedName>
</protein>
<dbReference type="PANTHER" id="PTHR14234:SF19">
    <property type="entry name" value="RIM-BINDING PROTEIN, ISOFORM F"/>
    <property type="match status" value="1"/>
</dbReference>
<evidence type="ECO:0008006" key="3">
    <source>
        <dbReference type="Google" id="ProtNLM"/>
    </source>
</evidence>
<dbReference type="InterPro" id="IPR013783">
    <property type="entry name" value="Ig-like_fold"/>
</dbReference>
<organism evidence="1 2">
    <name type="scientific">Dibothriocephalus latus</name>
    <name type="common">Fish tapeworm</name>
    <name type="synonym">Diphyllobothrium latum</name>
    <dbReference type="NCBI Taxonomy" id="60516"/>
    <lineage>
        <taxon>Eukaryota</taxon>
        <taxon>Metazoa</taxon>
        <taxon>Spiralia</taxon>
        <taxon>Lophotrochozoa</taxon>
        <taxon>Platyhelminthes</taxon>
        <taxon>Cestoda</taxon>
        <taxon>Eucestoda</taxon>
        <taxon>Diphyllobothriidea</taxon>
        <taxon>Diphyllobothriidae</taxon>
        <taxon>Dibothriocephalus</taxon>
    </lineage>
</organism>
<reference evidence="1 2" key="1">
    <citation type="submission" date="2018-11" db="EMBL/GenBank/DDBJ databases">
        <authorList>
            <consortium name="Pathogen Informatics"/>
        </authorList>
    </citation>
    <scope>NUCLEOTIDE SEQUENCE [LARGE SCALE GENOMIC DNA]</scope>
</reference>
<keyword evidence="2" id="KW-1185">Reference proteome</keyword>